<protein>
    <submittedName>
        <fullName evidence="1">Lysosome-associated membrane glycoprotein 5</fullName>
    </submittedName>
</protein>
<accession>A0AAV3YIN6</accession>
<keyword evidence="2" id="KW-1185">Reference proteome</keyword>
<organism evidence="1 2">
    <name type="scientific">Plakobranchus ocellatus</name>
    <dbReference type="NCBI Taxonomy" id="259542"/>
    <lineage>
        <taxon>Eukaryota</taxon>
        <taxon>Metazoa</taxon>
        <taxon>Spiralia</taxon>
        <taxon>Lophotrochozoa</taxon>
        <taxon>Mollusca</taxon>
        <taxon>Gastropoda</taxon>
        <taxon>Heterobranchia</taxon>
        <taxon>Euthyneura</taxon>
        <taxon>Panpulmonata</taxon>
        <taxon>Sacoglossa</taxon>
        <taxon>Placobranchoidea</taxon>
        <taxon>Plakobranchidae</taxon>
        <taxon>Plakobranchus</taxon>
    </lineage>
</organism>
<dbReference type="AlphaFoldDB" id="A0AAV3YIN6"/>
<proteinExistence type="predicted"/>
<dbReference type="Proteomes" id="UP000735302">
    <property type="component" value="Unassembled WGS sequence"/>
</dbReference>
<sequence>MVFRRLTRIFWTERKTNAEVLQLAGMERSLVKTIGERQLKFLGHIRRKMDWKRSCSVEKLKEKEAAIEKEKHSDSLNALATKKQMPNNSFIKLADDRVEWRTMIVVAYTRPYIRRRLPIFCTKELNPLKSVYYI</sequence>
<comment type="caution">
    <text evidence="1">The sequence shown here is derived from an EMBL/GenBank/DDBJ whole genome shotgun (WGS) entry which is preliminary data.</text>
</comment>
<evidence type="ECO:0000313" key="1">
    <source>
        <dbReference type="EMBL" id="GFN82374.1"/>
    </source>
</evidence>
<evidence type="ECO:0000313" key="2">
    <source>
        <dbReference type="Proteomes" id="UP000735302"/>
    </source>
</evidence>
<dbReference type="EMBL" id="BLXT01000977">
    <property type="protein sequence ID" value="GFN82374.1"/>
    <property type="molecule type" value="Genomic_DNA"/>
</dbReference>
<gene>
    <name evidence="1" type="ORF">PoB_000888000</name>
</gene>
<reference evidence="1 2" key="1">
    <citation type="journal article" date="2021" name="Elife">
        <title>Chloroplast acquisition without the gene transfer in kleptoplastic sea slugs, Plakobranchus ocellatus.</title>
        <authorList>
            <person name="Maeda T."/>
            <person name="Takahashi S."/>
            <person name="Yoshida T."/>
            <person name="Shimamura S."/>
            <person name="Takaki Y."/>
            <person name="Nagai Y."/>
            <person name="Toyoda A."/>
            <person name="Suzuki Y."/>
            <person name="Arimoto A."/>
            <person name="Ishii H."/>
            <person name="Satoh N."/>
            <person name="Nishiyama T."/>
            <person name="Hasebe M."/>
            <person name="Maruyama T."/>
            <person name="Minagawa J."/>
            <person name="Obokata J."/>
            <person name="Shigenobu S."/>
        </authorList>
    </citation>
    <scope>NUCLEOTIDE SEQUENCE [LARGE SCALE GENOMIC DNA]</scope>
</reference>
<name>A0AAV3YIN6_9GAST</name>